<evidence type="ECO:0000256" key="1">
    <source>
        <dbReference type="SAM" id="MobiDB-lite"/>
    </source>
</evidence>
<dbReference type="Proteomes" id="UP000019678">
    <property type="component" value="Unassembled WGS sequence"/>
</dbReference>
<dbReference type="AlphaFoldDB" id="A0A017SZX3"/>
<keyword evidence="3" id="KW-1185">Reference proteome</keyword>
<accession>A0A017SZX3</accession>
<organism evidence="2 3">
    <name type="scientific">Chondromyces apiculatus DSM 436</name>
    <dbReference type="NCBI Taxonomy" id="1192034"/>
    <lineage>
        <taxon>Bacteria</taxon>
        <taxon>Pseudomonadati</taxon>
        <taxon>Myxococcota</taxon>
        <taxon>Polyangia</taxon>
        <taxon>Polyangiales</taxon>
        <taxon>Polyangiaceae</taxon>
        <taxon>Chondromyces</taxon>
    </lineage>
</organism>
<feature type="compositionally biased region" description="Basic and acidic residues" evidence="1">
    <location>
        <begin position="27"/>
        <end position="47"/>
    </location>
</feature>
<dbReference type="EMBL" id="ASRX01000059">
    <property type="protein sequence ID" value="EYF02513.1"/>
    <property type="molecule type" value="Genomic_DNA"/>
</dbReference>
<proteinExistence type="predicted"/>
<gene>
    <name evidence="2" type="ORF">CAP_6720</name>
</gene>
<name>A0A017SZX3_9BACT</name>
<dbReference type="RefSeq" id="WP_044247317.1">
    <property type="nucleotide sequence ID" value="NZ_ASRX01000059.1"/>
</dbReference>
<evidence type="ECO:0000313" key="3">
    <source>
        <dbReference type="Proteomes" id="UP000019678"/>
    </source>
</evidence>
<sequence length="271" mass="29204">MKASFHRSWFYLGSVALVMVASGCVSDRTRDARSPGRSETFESRAPEASDEGPARPVMAPDYHAMHDDPLGMHGRPRPGLDAAFPGQPQTDLLPDPRRTDTSRGEMKMNHLPDQQEPRSATLAPRSAGQDQTAAGEQVSISPDAMSERQLCQQLAAAGRLEVQDIENGVRIIIAPKTAAELAAVRETAQRIESRMQPGSAAAPRGEPSTQCKLFEVGQLGARASIQERPNQIHLILTTTDTLNVTDVRREARAFVATGSPAPPATPSKPSK</sequence>
<dbReference type="STRING" id="1192034.CAP_6720"/>
<dbReference type="OrthoDB" id="5520020at2"/>
<feature type="compositionally biased region" description="Basic and acidic residues" evidence="1">
    <location>
        <begin position="94"/>
        <end position="116"/>
    </location>
</feature>
<evidence type="ECO:0000313" key="2">
    <source>
        <dbReference type="EMBL" id="EYF02513.1"/>
    </source>
</evidence>
<feature type="region of interest" description="Disordered" evidence="1">
    <location>
        <begin position="27"/>
        <end position="138"/>
    </location>
</feature>
<dbReference type="PROSITE" id="PS51257">
    <property type="entry name" value="PROKAR_LIPOPROTEIN"/>
    <property type="match status" value="1"/>
</dbReference>
<reference evidence="2 3" key="1">
    <citation type="submission" date="2013-05" db="EMBL/GenBank/DDBJ databases">
        <title>Genome assembly of Chondromyces apiculatus DSM 436.</title>
        <authorList>
            <person name="Sharma G."/>
            <person name="Khatri I."/>
            <person name="Kaur C."/>
            <person name="Mayilraj S."/>
            <person name="Subramanian S."/>
        </authorList>
    </citation>
    <scope>NUCLEOTIDE SEQUENCE [LARGE SCALE GENOMIC DNA]</scope>
    <source>
        <strain evidence="2 3">DSM 436</strain>
    </source>
</reference>
<protein>
    <submittedName>
        <fullName evidence="2">Uncharacterized protein</fullName>
    </submittedName>
</protein>
<feature type="compositionally biased region" description="Polar residues" evidence="1">
    <location>
        <begin position="128"/>
        <end position="138"/>
    </location>
</feature>
<comment type="caution">
    <text evidence="2">The sequence shown here is derived from an EMBL/GenBank/DDBJ whole genome shotgun (WGS) entry which is preliminary data.</text>
</comment>